<evidence type="ECO:0000313" key="2">
    <source>
        <dbReference type="Proteomes" id="UP000325105"/>
    </source>
</evidence>
<dbReference type="AlphaFoldDB" id="A0A5S5D4R1"/>
<gene>
    <name evidence="1" type="ORF">BC792_12329</name>
</gene>
<sequence length="171" mass="19029">MKKNSLIFVFAGLCMLPFGSCQQGKQNSTVQDHAEALRHPADTSLIAVLRADQNARVKDSISILFKVVNPTSDTLQYTRYHTPFEGIISNFLTVTDTQGNEVHYKGPMAKRIMPPPADTYRRLAPGAEDSIRFDLKKAYHIDSAGTYILQYNSERVSGIANGQPIQITVKK</sequence>
<evidence type="ECO:0008006" key="3">
    <source>
        <dbReference type="Google" id="ProtNLM"/>
    </source>
</evidence>
<dbReference type="EMBL" id="VNHX01000023">
    <property type="protein sequence ID" value="TYP90931.1"/>
    <property type="molecule type" value="Genomic_DNA"/>
</dbReference>
<reference evidence="1 2" key="1">
    <citation type="submission" date="2019-07" db="EMBL/GenBank/DDBJ databases">
        <title>Genomic Encyclopedia of Archaeal and Bacterial Type Strains, Phase II (KMG-II): from individual species to whole genera.</title>
        <authorList>
            <person name="Goeker M."/>
        </authorList>
    </citation>
    <scope>NUCLEOTIDE SEQUENCE [LARGE SCALE GENOMIC DNA]</scope>
    <source>
        <strain evidence="1 2">DSM 18850</strain>
    </source>
</reference>
<protein>
    <recommendedName>
        <fullName evidence="3">Intracellular proteinase inhibitor BsuPI</fullName>
    </recommendedName>
</protein>
<dbReference type="OrthoDB" id="711001at2"/>
<dbReference type="RefSeq" id="WP_148909808.1">
    <property type="nucleotide sequence ID" value="NZ_VNHX01000023.1"/>
</dbReference>
<dbReference type="Gene3D" id="2.60.40.2970">
    <property type="match status" value="1"/>
</dbReference>
<dbReference type="Proteomes" id="UP000325105">
    <property type="component" value="Unassembled WGS sequence"/>
</dbReference>
<name>A0A5S5D4R1_9SPHI</name>
<evidence type="ECO:0000313" key="1">
    <source>
        <dbReference type="EMBL" id="TYP90931.1"/>
    </source>
</evidence>
<organism evidence="1 2">
    <name type="scientific">Sphingobacterium allocomposti</name>
    <dbReference type="NCBI Taxonomy" id="415956"/>
    <lineage>
        <taxon>Bacteria</taxon>
        <taxon>Pseudomonadati</taxon>
        <taxon>Bacteroidota</taxon>
        <taxon>Sphingobacteriia</taxon>
        <taxon>Sphingobacteriales</taxon>
        <taxon>Sphingobacteriaceae</taxon>
        <taxon>Sphingobacterium</taxon>
    </lineage>
</organism>
<accession>A0A5S5D4R1</accession>
<keyword evidence="2" id="KW-1185">Reference proteome</keyword>
<proteinExistence type="predicted"/>
<comment type="caution">
    <text evidence="1">The sequence shown here is derived from an EMBL/GenBank/DDBJ whole genome shotgun (WGS) entry which is preliminary data.</text>
</comment>